<name>H5TRT8_GORO1</name>
<accession>H5TRT8</accession>
<feature type="region of interest" description="Disordered" evidence="1">
    <location>
        <begin position="1"/>
        <end position="31"/>
    </location>
</feature>
<evidence type="ECO:0000313" key="3">
    <source>
        <dbReference type="Proteomes" id="UP000005038"/>
    </source>
</evidence>
<dbReference type="EMBL" id="BAFB01000202">
    <property type="protein sequence ID" value="GAB36196.1"/>
    <property type="molecule type" value="Genomic_DNA"/>
</dbReference>
<organism evidence="2 3">
    <name type="scientific">Gordonia otitidis (strain DSM 44809 / CCUG 52243 / JCM 12355 / NBRC 100426 / IFM 10032)</name>
    <dbReference type="NCBI Taxonomy" id="1108044"/>
    <lineage>
        <taxon>Bacteria</taxon>
        <taxon>Bacillati</taxon>
        <taxon>Actinomycetota</taxon>
        <taxon>Actinomycetes</taxon>
        <taxon>Mycobacteriales</taxon>
        <taxon>Gordoniaceae</taxon>
        <taxon>Gordonia</taxon>
    </lineage>
</organism>
<dbReference type="Proteomes" id="UP000005038">
    <property type="component" value="Unassembled WGS sequence"/>
</dbReference>
<dbReference type="AlphaFoldDB" id="H5TRT8"/>
<dbReference type="STRING" id="1108044.GOOTI_202_00520"/>
<gene>
    <name evidence="2" type="ORF">GOOTI_202_00520</name>
</gene>
<evidence type="ECO:0000313" key="2">
    <source>
        <dbReference type="EMBL" id="GAB36196.1"/>
    </source>
</evidence>
<proteinExistence type="predicted"/>
<keyword evidence="3" id="KW-1185">Reference proteome</keyword>
<protein>
    <submittedName>
        <fullName evidence="2">Uncharacterized protein</fullName>
    </submittedName>
</protein>
<reference evidence="2" key="1">
    <citation type="submission" date="2012-02" db="EMBL/GenBank/DDBJ databases">
        <title>Whole genome shotgun sequence of Gordonia otitidis NBRC 100426.</title>
        <authorList>
            <person name="Yoshida I."/>
            <person name="Hosoyama A."/>
            <person name="Tsuchikane K."/>
            <person name="Katsumata H."/>
            <person name="Yamazaki S."/>
            <person name="Fujita N."/>
        </authorList>
    </citation>
    <scope>NUCLEOTIDE SEQUENCE [LARGE SCALE GENOMIC DNA]</scope>
    <source>
        <strain evidence="2">NBRC 100426</strain>
    </source>
</reference>
<sequence>MSKRSPSECDTGTDKPNRIGPHMHLPENGDTRDADCIIVSATVGAFPKDLVDVAMPNVTVTYSDGNTEMLFTFYPDEISFTADEFVGLTRQQALSMRRHRDTEYLQTPTERHHR</sequence>
<comment type="caution">
    <text evidence="2">The sequence shown here is derived from an EMBL/GenBank/DDBJ whole genome shotgun (WGS) entry which is preliminary data.</text>
</comment>
<evidence type="ECO:0000256" key="1">
    <source>
        <dbReference type="SAM" id="MobiDB-lite"/>
    </source>
</evidence>